<feature type="domain" description="AB hydrolase-1" evidence="3">
    <location>
        <begin position="37"/>
        <end position="295"/>
    </location>
</feature>
<dbReference type="OrthoDB" id="190201at2759"/>
<dbReference type="PANTHER" id="PTHR43194:SF2">
    <property type="entry name" value="PEROXISOMAL MEMBRANE PROTEIN LPX1"/>
    <property type="match status" value="1"/>
</dbReference>
<dbReference type="Proteomes" id="UP000193144">
    <property type="component" value="Unassembled WGS sequence"/>
</dbReference>
<comment type="caution">
    <text evidence="4">The sequence shown here is derived from an EMBL/GenBank/DDBJ whole genome shotgun (WGS) entry which is preliminary data.</text>
</comment>
<dbReference type="InterPro" id="IPR050228">
    <property type="entry name" value="Carboxylesterase_BioH"/>
</dbReference>
<gene>
    <name evidence="4" type="ORF">BCR34DRAFT_493493</name>
</gene>
<dbReference type="STRING" id="1231657.A0A1Y1YVA3"/>
<dbReference type="Gene3D" id="3.40.50.1820">
    <property type="entry name" value="alpha/beta hydrolase"/>
    <property type="match status" value="1"/>
</dbReference>
<evidence type="ECO:0000256" key="2">
    <source>
        <dbReference type="ARBA" id="ARBA00022801"/>
    </source>
</evidence>
<dbReference type="PIRSF" id="PIRSF005539">
    <property type="entry name" value="Pept_S33_TRI_F1"/>
    <property type="match status" value="1"/>
</dbReference>
<dbReference type="InterPro" id="IPR029058">
    <property type="entry name" value="AB_hydrolase_fold"/>
</dbReference>
<dbReference type="GO" id="GO:0006508">
    <property type="term" value="P:proteolysis"/>
    <property type="evidence" value="ECO:0007669"/>
    <property type="project" value="InterPro"/>
</dbReference>
<dbReference type="AlphaFoldDB" id="A0A1Y1YVA3"/>
<dbReference type="InterPro" id="IPR000073">
    <property type="entry name" value="AB_hydrolase_1"/>
</dbReference>
<dbReference type="PRINTS" id="PR00793">
    <property type="entry name" value="PROAMNOPTASE"/>
</dbReference>
<comment type="similarity">
    <text evidence="1">Belongs to the peptidase S33 family.</text>
</comment>
<accession>A0A1Y1YVA3</accession>
<evidence type="ECO:0000259" key="3">
    <source>
        <dbReference type="Pfam" id="PF00561"/>
    </source>
</evidence>
<keyword evidence="2 4" id="KW-0378">Hydrolase</keyword>
<dbReference type="InterPro" id="IPR005945">
    <property type="entry name" value="Pro_imino_pep"/>
</dbReference>
<dbReference type="NCBIfam" id="TIGR01250">
    <property type="entry name" value="pro_imino_pep_2"/>
    <property type="match status" value="1"/>
</dbReference>
<dbReference type="InterPro" id="IPR002410">
    <property type="entry name" value="Peptidase_S33"/>
</dbReference>
<proteinExistence type="inferred from homology"/>
<dbReference type="SUPFAM" id="SSF53474">
    <property type="entry name" value="alpha/beta-Hydrolases"/>
    <property type="match status" value="1"/>
</dbReference>
<evidence type="ECO:0000313" key="5">
    <source>
        <dbReference type="Proteomes" id="UP000193144"/>
    </source>
</evidence>
<organism evidence="4 5">
    <name type="scientific">Clohesyomyces aquaticus</name>
    <dbReference type="NCBI Taxonomy" id="1231657"/>
    <lineage>
        <taxon>Eukaryota</taxon>
        <taxon>Fungi</taxon>
        <taxon>Dikarya</taxon>
        <taxon>Ascomycota</taxon>
        <taxon>Pezizomycotina</taxon>
        <taxon>Dothideomycetes</taxon>
        <taxon>Pleosporomycetidae</taxon>
        <taxon>Pleosporales</taxon>
        <taxon>Lindgomycetaceae</taxon>
        <taxon>Clohesyomyces</taxon>
    </lineage>
</organism>
<dbReference type="PANTHER" id="PTHR43194">
    <property type="entry name" value="HYDROLASE ALPHA/BETA FOLD FAMILY"/>
    <property type="match status" value="1"/>
</dbReference>
<protein>
    <submittedName>
        <fullName evidence="4">Alpha/Beta hydrolase protein</fullName>
    </submittedName>
</protein>
<evidence type="ECO:0000313" key="4">
    <source>
        <dbReference type="EMBL" id="ORY01973.1"/>
    </source>
</evidence>
<reference evidence="4 5" key="1">
    <citation type="submission" date="2016-07" db="EMBL/GenBank/DDBJ databases">
        <title>Pervasive Adenine N6-methylation of Active Genes in Fungi.</title>
        <authorList>
            <consortium name="DOE Joint Genome Institute"/>
            <person name="Mondo S.J."/>
            <person name="Dannebaum R.O."/>
            <person name="Kuo R.C."/>
            <person name="Labutti K."/>
            <person name="Haridas S."/>
            <person name="Kuo A."/>
            <person name="Salamov A."/>
            <person name="Ahrendt S.R."/>
            <person name="Lipzen A."/>
            <person name="Sullivan W."/>
            <person name="Andreopoulos W.B."/>
            <person name="Clum A."/>
            <person name="Lindquist E."/>
            <person name="Daum C."/>
            <person name="Ramamoorthy G.K."/>
            <person name="Gryganskyi A."/>
            <person name="Culley D."/>
            <person name="Magnuson J.K."/>
            <person name="James T.Y."/>
            <person name="O'Malley M.A."/>
            <person name="Stajich J.E."/>
            <person name="Spatafora J.W."/>
            <person name="Visel A."/>
            <person name="Grigoriev I.V."/>
        </authorList>
    </citation>
    <scope>NUCLEOTIDE SEQUENCE [LARGE SCALE GENOMIC DNA]</scope>
    <source>
        <strain evidence="4 5">CBS 115471</strain>
    </source>
</reference>
<keyword evidence="5" id="KW-1185">Reference proteome</keyword>
<name>A0A1Y1YVA3_9PLEO</name>
<dbReference type="EMBL" id="MCFA01000163">
    <property type="protein sequence ID" value="ORY01973.1"/>
    <property type="molecule type" value="Genomic_DNA"/>
</dbReference>
<dbReference type="GO" id="GO:0008233">
    <property type="term" value="F:peptidase activity"/>
    <property type="evidence" value="ECO:0007669"/>
    <property type="project" value="InterPro"/>
</dbReference>
<sequence>MSSVPTLTGQIPFTVPSAGVPCTTWYKVLGNLSSSNPPLITLHGGPGAGSSYFSNFLTLWTNYSIPVILYDQIGCGHSTHLRDKANDTSFWTIPLFLSELENLISYLELQKSGYYLYGQSWGGIVASSFAATNPPGLKKLILSSAPASVPTFSSETQRLIRTLPQDVQDTIADCERRGDTTSEAWQAATMEFYSRFVCRLPQPWPDELMEGFANLADDPTVYSTLQGPSEFLVTGSIANWTGIALAPSISAPTLVINGEYDEMTDACVQPWVDKIPDVRWEKFDNASHMSHLEEPERYFKVVGEFIGGAK</sequence>
<dbReference type="Pfam" id="PF00561">
    <property type="entry name" value="Abhydrolase_1"/>
    <property type="match status" value="1"/>
</dbReference>
<evidence type="ECO:0000256" key="1">
    <source>
        <dbReference type="ARBA" id="ARBA00010088"/>
    </source>
</evidence>